<dbReference type="Proteomes" id="UP001153076">
    <property type="component" value="Unassembled WGS sequence"/>
</dbReference>
<proteinExistence type="inferred from homology"/>
<feature type="transmembrane region" description="Helical" evidence="8">
    <location>
        <begin position="71"/>
        <end position="93"/>
    </location>
</feature>
<dbReference type="NCBIfam" id="TIGR01569">
    <property type="entry name" value="A_tha_TIGR01569"/>
    <property type="match status" value="1"/>
</dbReference>
<comment type="subunit">
    <text evidence="3 8">Homodimer and heterodimers.</text>
</comment>
<dbReference type="PANTHER" id="PTHR36488">
    <property type="entry name" value="CASP-LIKE PROTEIN 1U1"/>
    <property type="match status" value="1"/>
</dbReference>
<keyword evidence="5 8" id="KW-0812">Transmembrane</keyword>
<keyword evidence="7 8" id="KW-0472">Membrane</keyword>
<keyword evidence="4 8" id="KW-1003">Cell membrane</keyword>
<evidence type="ECO:0000256" key="6">
    <source>
        <dbReference type="ARBA" id="ARBA00022989"/>
    </source>
</evidence>
<evidence type="ECO:0000256" key="4">
    <source>
        <dbReference type="ARBA" id="ARBA00022475"/>
    </source>
</evidence>
<dbReference type="OrthoDB" id="1906221at2759"/>
<evidence type="ECO:0000313" key="11">
    <source>
        <dbReference type="Proteomes" id="UP001153076"/>
    </source>
</evidence>
<evidence type="ECO:0000256" key="8">
    <source>
        <dbReference type="RuleBase" id="RU361233"/>
    </source>
</evidence>
<evidence type="ECO:0000256" key="2">
    <source>
        <dbReference type="ARBA" id="ARBA00007651"/>
    </source>
</evidence>
<dbReference type="EMBL" id="JAKOGI010000033">
    <property type="protein sequence ID" value="KAJ8448019.1"/>
    <property type="molecule type" value="Genomic_DNA"/>
</dbReference>
<dbReference type="InterPro" id="IPR006459">
    <property type="entry name" value="CASP/CASPL"/>
</dbReference>
<comment type="caution">
    <text evidence="10">The sequence shown here is derived from an EMBL/GenBank/DDBJ whole genome shotgun (WGS) entry which is preliminary data.</text>
</comment>
<feature type="domain" description="Casparian strip membrane protein" evidence="9">
    <location>
        <begin position="27"/>
        <end position="162"/>
    </location>
</feature>
<sequence length="183" mass="19533">MNSPTLAALFMKFDGHTQMGMAKIRGIITFLLRLTALAACVIAAIVMGTAHETAQIFSLKFEAKYSNSPSFKYFVVANSVVGCYSLVVLLLPVKSLLGRLILVLDAIITLLLTSSFSAAMAIAYVGKKGNSHAGWLPICSQVPKFCDQTTGALIIGFVAAIVYLLLLLYSLHAALSPLFSTPS</sequence>
<dbReference type="InterPro" id="IPR044173">
    <property type="entry name" value="CASPL"/>
</dbReference>
<evidence type="ECO:0000256" key="3">
    <source>
        <dbReference type="ARBA" id="ARBA00011489"/>
    </source>
</evidence>
<evidence type="ECO:0000313" key="10">
    <source>
        <dbReference type="EMBL" id="KAJ8448019.1"/>
    </source>
</evidence>
<reference evidence="10" key="1">
    <citation type="submission" date="2022-04" db="EMBL/GenBank/DDBJ databases">
        <title>Carnegiea gigantea Genome sequencing and assembly v2.</title>
        <authorList>
            <person name="Copetti D."/>
            <person name="Sanderson M.J."/>
            <person name="Burquez A."/>
            <person name="Wojciechowski M.F."/>
        </authorList>
    </citation>
    <scope>NUCLEOTIDE SEQUENCE</scope>
    <source>
        <strain evidence="10">SGP5-SGP5p</strain>
        <tissue evidence="10">Aerial part</tissue>
    </source>
</reference>
<evidence type="ECO:0000256" key="1">
    <source>
        <dbReference type="ARBA" id="ARBA00004651"/>
    </source>
</evidence>
<dbReference type="GO" id="GO:0005886">
    <property type="term" value="C:plasma membrane"/>
    <property type="evidence" value="ECO:0007669"/>
    <property type="project" value="UniProtKB-SubCell"/>
</dbReference>
<feature type="transmembrane region" description="Helical" evidence="8">
    <location>
        <begin position="100"/>
        <end position="125"/>
    </location>
</feature>
<dbReference type="PANTHER" id="PTHR36488:SF8">
    <property type="entry name" value="CASP-LIKE PROTEIN 1U1"/>
    <property type="match status" value="1"/>
</dbReference>
<feature type="transmembrane region" description="Helical" evidence="8">
    <location>
        <begin position="30"/>
        <end position="51"/>
    </location>
</feature>
<name>A0A9Q1QN86_9CARY</name>
<evidence type="ECO:0000256" key="5">
    <source>
        <dbReference type="ARBA" id="ARBA00022692"/>
    </source>
</evidence>
<evidence type="ECO:0000259" key="9">
    <source>
        <dbReference type="Pfam" id="PF04535"/>
    </source>
</evidence>
<keyword evidence="11" id="KW-1185">Reference proteome</keyword>
<comment type="subcellular location">
    <subcellularLocation>
        <location evidence="1 8">Cell membrane</location>
        <topology evidence="1 8">Multi-pass membrane protein</topology>
    </subcellularLocation>
</comment>
<evidence type="ECO:0000256" key="7">
    <source>
        <dbReference type="ARBA" id="ARBA00023136"/>
    </source>
</evidence>
<comment type="similarity">
    <text evidence="2 8">Belongs to the Casparian strip membrane proteins (CASP) family.</text>
</comment>
<gene>
    <name evidence="10" type="ORF">Cgig2_028895</name>
</gene>
<protein>
    <recommendedName>
        <fullName evidence="8">CASP-like protein</fullName>
    </recommendedName>
</protein>
<feature type="transmembrane region" description="Helical" evidence="8">
    <location>
        <begin position="152"/>
        <end position="171"/>
    </location>
</feature>
<accession>A0A9Q1QN86</accession>
<organism evidence="10 11">
    <name type="scientific">Carnegiea gigantea</name>
    <dbReference type="NCBI Taxonomy" id="171969"/>
    <lineage>
        <taxon>Eukaryota</taxon>
        <taxon>Viridiplantae</taxon>
        <taxon>Streptophyta</taxon>
        <taxon>Embryophyta</taxon>
        <taxon>Tracheophyta</taxon>
        <taxon>Spermatophyta</taxon>
        <taxon>Magnoliopsida</taxon>
        <taxon>eudicotyledons</taxon>
        <taxon>Gunneridae</taxon>
        <taxon>Pentapetalae</taxon>
        <taxon>Caryophyllales</taxon>
        <taxon>Cactineae</taxon>
        <taxon>Cactaceae</taxon>
        <taxon>Cactoideae</taxon>
        <taxon>Echinocereeae</taxon>
        <taxon>Carnegiea</taxon>
    </lineage>
</organism>
<dbReference type="Pfam" id="PF04535">
    <property type="entry name" value="CASP_dom"/>
    <property type="match status" value="1"/>
</dbReference>
<dbReference type="InterPro" id="IPR006702">
    <property type="entry name" value="CASP_dom"/>
</dbReference>
<keyword evidence="6 8" id="KW-1133">Transmembrane helix</keyword>
<dbReference type="AlphaFoldDB" id="A0A9Q1QN86"/>